<keyword evidence="6" id="KW-0050">Antiport</keyword>
<evidence type="ECO:0000256" key="5">
    <source>
        <dbReference type="ARBA" id="ARBA00022448"/>
    </source>
</evidence>
<dbReference type="PANTHER" id="PTHR43298:SF2">
    <property type="entry name" value="FMN_FAD EXPORTER YEEO-RELATED"/>
    <property type="match status" value="1"/>
</dbReference>
<keyword evidence="11 13" id="KW-0472">Membrane</keyword>
<feature type="transmembrane region" description="Helical" evidence="13">
    <location>
        <begin position="433"/>
        <end position="451"/>
    </location>
</feature>
<gene>
    <name evidence="14" type="ORF">IAA66_05050</name>
</gene>
<keyword evidence="9 13" id="KW-1133">Transmembrane helix</keyword>
<feature type="transmembrane region" description="Helical" evidence="13">
    <location>
        <begin position="370"/>
        <end position="393"/>
    </location>
</feature>
<evidence type="ECO:0000256" key="13">
    <source>
        <dbReference type="SAM" id="Phobius"/>
    </source>
</evidence>
<dbReference type="InterPro" id="IPR050222">
    <property type="entry name" value="MATE_MdtK"/>
</dbReference>
<dbReference type="GO" id="GO:0042910">
    <property type="term" value="F:xenobiotic transmembrane transporter activity"/>
    <property type="evidence" value="ECO:0007669"/>
    <property type="project" value="InterPro"/>
</dbReference>
<dbReference type="CDD" id="cd13137">
    <property type="entry name" value="MATE_NorM_like"/>
    <property type="match status" value="1"/>
</dbReference>
<evidence type="ECO:0000256" key="3">
    <source>
        <dbReference type="ARBA" id="ARBA00010199"/>
    </source>
</evidence>
<dbReference type="GO" id="GO:0006811">
    <property type="term" value="P:monoatomic ion transport"/>
    <property type="evidence" value="ECO:0007669"/>
    <property type="project" value="UniProtKB-KW"/>
</dbReference>
<evidence type="ECO:0000256" key="8">
    <source>
        <dbReference type="ARBA" id="ARBA00022692"/>
    </source>
</evidence>
<feature type="transmembrane region" description="Helical" evidence="13">
    <location>
        <begin position="171"/>
        <end position="189"/>
    </location>
</feature>
<comment type="function">
    <text evidence="1">Multidrug efflux pump.</text>
</comment>
<dbReference type="InterPro" id="IPR002528">
    <property type="entry name" value="MATE_fam"/>
</dbReference>
<evidence type="ECO:0000256" key="7">
    <source>
        <dbReference type="ARBA" id="ARBA00022475"/>
    </source>
</evidence>
<evidence type="ECO:0000313" key="15">
    <source>
        <dbReference type="Proteomes" id="UP000886819"/>
    </source>
</evidence>
<dbReference type="PANTHER" id="PTHR43298">
    <property type="entry name" value="MULTIDRUG RESISTANCE PROTEIN NORM-RELATED"/>
    <property type="match status" value="1"/>
</dbReference>
<evidence type="ECO:0000256" key="9">
    <source>
        <dbReference type="ARBA" id="ARBA00022989"/>
    </source>
</evidence>
<feature type="transmembrane region" description="Helical" evidence="13">
    <location>
        <begin position="209"/>
        <end position="232"/>
    </location>
</feature>
<feature type="transmembrane region" description="Helical" evidence="13">
    <location>
        <begin position="102"/>
        <end position="125"/>
    </location>
</feature>
<dbReference type="EMBL" id="DVFI01000078">
    <property type="protein sequence ID" value="HIQ62938.1"/>
    <property type="molecule type" value="Genomic_DNA"/>
</dbReference>
<feature type="transmembrane region" description="Helical" evidence="13">
    <location>
        <begin position="334"/>
        <end position="358"/>
    </location>
</feature>
<evidence type="ECO:0000256" key="1">
    <source>
        <dbReference type="ARBA" id="ARBA00003408"/>
    </source>
</evidence>
<evidence type="ECO:0000256" key="4">
    <source>
        <dbReference type="ARBA" id="ARBA00020268"/>
    </source>
</evidence>
<sequence length="463" mass="48765">MAPSTPSERAERLADRTAMLRLAWPALCENLLSTLVQFVDTAMVGALGAAATAAVGVNASPMWLMNGLVSAIGVGGTALVARQTGAGDHEGAEATCRQVFQGILVLSALICAAAMVLAQWLPAWMQADPSLHADATAYLRIVAAAFVPHFTGMALGAVMRGAGNTRTPMQVAAGANLLNVVGNFLLIFPTRTLTVFGVSFPMWGAGLGVRGAAISTAVSTALAGLVMVYMICRPSSRVVLRLRKLRLDMPILRRILNVGFPAALERLTLNVGQIFFVGLVSSLGTAQLAAHHLSLNVESLSYMPGFAFGVAATTLIGQSLGAQDPQRAMARGALCIRAGVVVMSGIGVLLFAFAPWLIAMLSPDEEVRAIGTVLIRICAFEQPFMAMSMIGAGALRGAGDTRVPFYVSLAGMWGVRLILAWLLAIRFGLGVNGAWYAMVTDLCVRGVLMYVRFARGKWKTASV</sequence>
<keyword evidence="8 13" id="KW-0812">Transmembrane</keyword>
<evidence type="ECO:0000256" key="10">
    <source>
        <dbReference type="ARBA" id="ARBA00023065"/>
    </source>
</evidence>
<feature type="transmembrane region" description="Helical" evidence="13">
    <location>
        <begin position="267"/>
        <end position="290"/>
    </location>
</feature>
<comment type="similarity">
    <text evidence="3">Belongs to the multi antimicrobial extrusion (MATE) (TC 2.A.66.1) family.</text>
</comment>
<feature type="transmembrane region" description="Helical" evidence="13">
    <location>
        <begin position="302"/>
        <end position="322"/>
    </location>
</feature>
<dbReference type="AlphaFoldDB" id="A0A9D0YY39"/>
<dbReference type="PIRSF" id="PIRSF006603">
    <property type="entry name" value="DinF"/>
    <property type="match status" value="1"/>
</dbReference>
<dbReference type="GO" id="GO:0005886">
    <property type="term" value="C:plasma membrane"/>
    <property type="evidence" value="ECO:0007669"/>
    <property type="project" value="UniProtKB-SubCell"/>
</dbReference>
<keyword evidence="7" id="KW-1003">Cell membrane</keyword>
<evidence type="ECO:0000256" key="2">
    <source>
        <dbReference type="ARBA" id="ARBA00004651"/>
    </source>
</evidence>
<comment type="caution">
    <text evidence="14">The sequence shown here is derived from an EMBL/GenBank/DDBJ whole genome shotgun (WGS) entry which is preliminary data.</text>
</comment>
<feature type="transmembrane region" description="Helical" evidence="13">
    <location>
        <begin position="405"/>
        <end position="427"/>
    </location>
</feature>
<reference evidence="14" key="2">
    <citation type="journal article" date="2021" name="PeerJ">
        <title>Extensive microbial diversity within the chicken gut microbiome revealed by metagenomics and culture.</title>
        <authorList>
            <person name="Gilroy R."/>
            <person name="Ravi A."/>
            <person name="Getino M."/>
            <person name="Pursley I."/>
            <person name="Horton D.L."/>
            <person name="Alikhan N.F."/>
            <person name="Baker D."/>
            <person name="Gharbi K."/>
            <person name="Hall N."/>
            <person name="Watson M."/>
            <person name="Adriaenssens E.M."/>
            <person name="Foster-Nyarko E."/>
            <person name="Jarju S."/>
            <person name="Secka A."/>
            <person name="Antonio M."/>
            <person name="Oren A."/>
            <person name="Chaudhuri R.R."/>
            <person name="La Ragione R."/>
            <person name="Hildebrand F."/>
            <person name="Pallen M.J."/>
        </authorList>
    </citation>
    <scope>NUCLEOTIDE SEQUENCE</scope>
    <source>
        <strain evidence="14">ChiHile30-977</strain>
    </source>
</reference>
<evidence type="ECO:0000256" key="6">
    <source>
        <dbReference type="ARBA" id="ARBA00022449"/>
    </source>
</evidence>
<dbReference type="Proteomes" id="UP000886819">
    <property type="component" value="Unassembled WGS sequence"/>
</dbReference>
<evidence type="ECO:0000256" key="12">
    <source>
        <dbReference type="ARBA" id="ARBA00031636"/>
    </source>
</evidence>
<name>A0A9D0YY39_9FIRM</name>
<organism evidence="14 15">
    <name type="scientific">Candidatus Avichristensenella intestinipullorum</name>
    <dbReference type="NCBI Taxonomy" id="2840693"/>
    <lineage>
        <taxon>Bacteria</taxon>
        <taxon>Bacillati</taxon>
        <taxon>Bacillota</taxon>
        <taxon>Clostridia</taxon>
        <taxon>Candidatus Avichristensenella</taxon>
    </lineage>
</organism>
<dbReference type="InterPro" id="IPR048279">
    <property type="entry name" value="MdtK-like"/>
</dbReference>
<proteinExistence type="inferred from homology"/>
<feature type="transmembrane region" description="Helical" evidence="13">
    <location>
        <begin position="137"/>
        <end position="159"/>
    </location>
</feature>
<evidence type="ECO:0000313" key="14">
    <source>
        <dbReference type="EMBL" id="HIQ62938.1"/>
    </source>
</evidence>
<evidence type="ECO:0000256" key="11">
    <source>
        <dbReference type="ARBA" id="ARBA00023136"/>
    </source>
</evidence>
<reference evidence="14" key="1">
    <citation type="submission" date="2020-10" db="EMBL/GenBank/DDBJ databases">
        <authorList>
            <person name="Gilroy R."/>
        </authorList>
    </citation>
    <scope>NUCLEOTIDE SEQUENCE</scope>
    <source>
        <strain evidence="14">ChiHile30-977</strain>
    </source>
</reference>
<dbReference type="Pfam" id="PF01554">
    <property type="entry name" value="MatE"/>
    <property type="match status" value="2"/>
</dbReference>
<accession>A0A9D0YY39</accession>
<feature type="transmembrane region" description="Helical" evidence="13">
    <location>
        <begin position="63"/>
        <end position="81"/>
    </location>
</feature>
<keyword evidence="10" id="KW-0406">Ion transport</keyword>
<dbReference type="NCBIfam" id="TIGR00797">
    <property type="entry name" value="matE"/>
    <property type="match status" value="1"/>
</dbReference>
<protein>
    <recommendedName>
        <fullName evidence="4">Probable multidrug resistance protein NorM</fullName>
    </recommendedName>
    <alternativeName>
        <fullName evidence="12">Multidrug-efflux transporter</fullName>
    </alternativeName>
</protein>
<comment type="subcellular location">
    <subcellularLocation>
        <location evidence="2">Cell membrane</location>
        <topology evidence="2">Multi-pass membrane protein</topology>
    </subcellularLocation>
</comment>
<keyword evidence="5" id="KW-0813">Transport</keyword>
<dbReference type="GO" id="GO:0015297">
    <property type="term" value="F:antiporter activity"/>
    <property type="evidence" value="ECO:0007669"/>
    <property type="project" value="UniProtKB-KW"/>
</dbReference>